<dbReference type="InParanoid" id="A0A1Y1UC02"/>
<keyword evidence="3" id="KW-1185">Reference proteome</keyword>
<evidence type="ECO:0000313" key="3">
    <source>
        <dbReference type="Proteomes" id="UP000193218"/>
    </source>
</evidence>
<accession>A0A1Y1UC02</accession>
<feature type="compositionally biased region" description="Gly residues" evidence="1">
    <location>
        <begin position="409"/>
        <end position="419"/>
    </location>
</feature>
<dbReference type="PANTHER" id="PTHR30613">
    <property type="entry name" value="UNCHARACTERIZED PROTEIN YBIU-RELATED"/>
    <property type="match status" value="1"/>
</dbReference>
<reference evidence="2 3" key="1">
    <citation type="submission" date="2017-03" db="EMBL/GenBank/DDBJ databases">
        <title>Widespread Adenine N6-methylation of Active Genes in Fungi.</title>
        <authorList>
            <consortium name="DOE Joint Genome Institute"/>
            <person name="Mondo S.J."/>
            <person name="Dannebaum R.O."/>
            <person name="Kuo R.C."/>
            <person name="Louie K.B."/>
            <person name="Bewick A.J."/>
            <person name="Labutti K."/>
            <person name="Haridas S."/>
            <person name="Kuo A."/>
            <person name="Salamov A."/>
            <person name="Ahrendt S.R."/>
            <person name="Lau R."/>
            <person name="Bowen B.P."/>
            <person name="Lipzen A."/>
            <person name="Sullivan W."/>
            <person name="Andreopoulos W.B."/>
            <person name="Clum A."/>
            <person name="Lindquist E."/>
            <person name="Daum C."/>
            <person name="Northen T.R."/>
            <person name="Ramamoorthy G."/>
            <person name="Schmitz R.J."/>
            <person name="Gryganskyi A."/>
            <person name="Culley D."/>
            <person name="Magnuson J."/>
            <person name="James T.Y."/>
            <person name="O'Malley M.A."/>
            <person name="Stajich J.E."/>
            <person name="Spatafora J.W."/>
            <person name="Visel A."/>
            <person name="Grigoriev I.V."/>
        </authorList>
    </citation>
    <scope>NUCLEOTIDE SEQUENCE [LARGE SCALE GENOMIC DNA]</scope>
    <source>
        <strain evidence="2 3">NRRL Y-17943</strain>
    </source>
</reference>
<feature type="region of interest" description="Disordered" evidence="1">
    <location>
        <begin position="400"/>
        <end position="419"/>
    </location>
</feature>
<proteinExistence type="predicted"/>
<dbReference type="Gene3D" id="2.60.120.330">
    <property type="entry name" value="B-lactam Antibiotic, Isopenicillin N Synthase, Chain"/>
    <property type="match status" value="2"/>
</dbReference>
<dbReference type="GeneID" id="33555960"/>
<comment type="caution">
    <text evidence="2">The sequence shown here is derived from an EMBL/GenBank/DDBJ whole genome shotgun (WGS) entry which is preliminary data.</text>
</comment>
<dbReference type="AlphaFoldDB" id="A0A1Y1UC02"/>
<protein>
    <submittedName>
        <fullName evidence="2">Uncharacterized protein</fullName>
    </submittedName>
</protein>
<feature type="compositionally biased region" description="Polar residues" evidence="1">
    <location>
        <begin position="1"/>
        <end position="15"/>
    </location>
</feature>
<evidence type="ECO:0000256" key="1">
    <source>
        <dbReference type="SAM" id="MobiDB-lite"/>
    </source>
</evidence>
<organism evidence="2 3">
    <name type="scientific">Kockovaella imperatae</name>
    <dbReference type="NCBI Taxonomy" id="4999"/>
    <lineage>
        <taxon>Eukaryota</taxon>
        <taxon>Fungi</taxon>
        <taxon>Dikarya</taxon>
        <taxon>Basidiomycota</taxon>
        <taxon>Agaricomycotina</taxon>
        <taxon>Tremellomycetes</taxon>
        <taxon>Tremellales</taxon>
        <taxon>Cuniculitremaceae</taxon>
        <taxon>Kockovaella</taxon>
    </lineage>
</organism>
<dbReference type="RefSeq" id="XP_021869713.1">
    <property type="nucleotide sequence ID" value="XM_022014152.1"/>
</dbReference>
<dbReference type="SUPFAM" id="SSF51197">
    <property type="entry name" value="Clavaminate synthase-like"/>
    <property type="match status" value="1"/>
</dbReference>
<dbReference type="Pfam" id="PF07350">
    <property type="entry name" value="Gig2-like"/>
    <property type="match status" value="2"/>
</dbReference>
<evidence type="ECO:0000313" key="2">
    <source>
        <dbReference type="EMBL" id="ORX35549.1"/>
    </source>
</evidence>
<dbReference type="EMBL" id="NBSH01000010">
    <property type="protein sequence ID" value="ORX35549.1"/>
    <property type="molecule type" value="Genomic_DNA"/>
</dbReference>
<dbReference type="InterPro" id="IPR010856">
    <property type="entry name" value="Gig2-like"/>
</dbReference>
<dbReference type="Proteomes" id="UP000193218">
    <property type="component" value="Unassembled WGS sequence"/>
</dbReference>
<dbReference type="InterPro" id="IPR027443">
    <property type="entry name" value="IPNS-like_sf"/>
</dbReference>
<gene>
    <name evidence="2" type="ORF">BD324DRAFT_609339</name>
</gene>
<dbReference type="PANTHER" id="PTHR30613:SF1">
    <property type="entry name" value="DUF1479 DOMAIN PROTEIN (AFU_ORTHOLOGUE AFUA_5G09280)"/>
    <property type="match status" value="1"/>
</dbReference>
<feature type="region of interest" description="Disordered" evidence="1">
    <location>
        <begin position="1"/>
        <end position="59"/>
    </location>
</feature>
<sequence length="419" mass="45690">MSLSSQRLARSLTSLSPPPSARLVSSLAPPYAHSTTEPSASLLPPYSHKVDSDSTHAPSTSLSAHHRFFLQRASIPPTGASKVSLHPRIQSLLLSDVGRNELTDLWKATVLNLESSRSRGIQVPQVSFISLSQQVKEESLVRTFLETGVLVVRDVVRDEDVHTWTEQLSEALKERQGRRLNLVVTFWDKSLLSARSHPSVLSANAQMMSAVSGTETEPYILASAAREGIGQSQTSIDVREPWKVEATKSALPSTPLSAQLALTRSSDSVSTVLPSISAAIYATLRPLFVPRRSLLSFYDKSAYLDPANWTLSTTSSAESSDTSLPHLIDSAVPMPQLEPGDILYHHTGLPVHTSFSQVFLPISPLPRDVNTEYVAHQLEAFERGLPPPGQQAQDLVELEMEGSRRDIKTGGGRTAMGYD</sequence>
<name>A0A1Y1UC02_9TREE</name>
<dbReference type="OrthoDB" id="8249012at2759"/>